<dbReference type="GO" id="GO:0004519">
    <property type="term" value="F:endonuclease activity"/>
    <property type="evidence" value="ECO:0007669"/>
    <property type="project" value="UniProtKB-KW"/>
</dbReference>
<organism evidence="2 3">
    <name type="scientific">Paraburkholderia strydomiana</name>
    <dbReference type="NCBI Taxonomy" id="1245417"/>
    <lineage>
        <taxon>Bacteria</taxon>
        <taxon>Pseudomonadati</taxon>
        <taxon>Pseudomonadota</taxon>
        <taxon>Betaproteobacteria</taxon>
        <taxon>Burkholderiales</taxon>
        <taxon>Burkholderiaceae</taxon>
        <taxon>Paraburkholderia</taxon>
    </lineage>
</organism>
<dbReference type="InterPro" id="IPR002711">
    <property type="entry name" value="HNH"/>
</dbReference>
<evidence type="ECO:0000313" key="3">
    <source>
        <dbReference type="Proteomes" id="UP001629392"/>
    </source>
</evidence>
<evidence type="ECO:0000313" key="2">
    <source>
        <dbReference type="EMBL" id="MFM0719920.1"/>
    </source>
</evidence>
<feature type="domain" description="HNH" evidence="1">
    <location>
        <begin position="74"/>
        <end position="122"/>
    </location>
</feature>
<reference evidence="2 3" key="1">
    <citation type="journal article" date="2024" name="Chem. Sci.">
        <title>Discovery of megapolipeptins by genome mining of a Burkholderiales bacteria collection.</title>
        <authorList>
            <person name="Paulo B.S."/>
            <person name="Recchia M.J.J."/>
            <person name="Lee S."/>
            <person name="Fergusson C.H."/>
            <person name="Romanowski S.B."/>
            <person name="Hernandez A."/>
            <person name="Krull N."/>
            <person name="Liu D.Y."/>
            <person name="Cavanagh H."/>
            <person name="Bos A."/>
            <person name="Gray C.A."/>
            <person name="Murphy B.T."/>
            <person name="Linington R.G."/>
            <person name="Eustaquio A.S."/>
        </authorList>
    </citation>
    <scope>NUCLEOTIDE SEQUENCE [LARGE SCALE GENOMIC DNA]</scope>
    <source>
        <strain evidence="2 3">RL17-350-BIC-E</strain>
    </source>
</reference>
<evidence type="ECO:0000259" key="1">
    <source>
        <dbReference type="Pfam" id="PF01844"/>
    </source>
</evidence>
<sequence>MTGMTAMTLDSRMKAPVLKKLKKINAAQHQTLRAAGNGNPKYWDNQPTVGEQALFASFKSEVKDYYRAKQGLMCCYCSVFLHDDHSMFDAEHIIDKSGHSSIMFELNNLAAACRPCNRAKSRKSVLATGVAAPPVPIQDIDYQIVHPHLDDWDDYLEFDEFNRIRAKTHSPKGAFTIRTCKIGVINAARLARYFGKGCGEAEKNLQEFFRYKQKSKKQTHLDLLRKLARRGTKDARAIIKRLEQEVP</sequence>
<dbReference type="RefSeq" id="WP_408156035.1">
    <property type="nucleotide sequence ID" value="NZ_JAQQCL010000024.1"/>
</dbReference>
<proteinExistence type="predicted"/>
<dbReference type="EMBL" id="JAQQCL010000024">
    <property type="protein sequence ID" value="MFM0719920.1"/>
    <property type="molecule type" value="Genomic_DNA"/>
</dbReference>
<comment type="caution">
    <text evidence="2">The sequence shown here is derived from an EMBL/GenBank/DDBJ whole genome shotgun (WGS) entry which is preliminary data.</text>
</comment>
<protein>
    <submittedName>
        <fullName evidence="2">HNH endonuclease</fullName>
    </submittedName>
</protein>
<keyword evidence="2" id="KW-0255">Endonuclease</keyword>
<keyword evidence="2" id="KW-0378">Hydrolase</keyword>
<gene>
    <name evidence="2" type="ORF">PQQ73_26735</name>
</gene>
<name>A0ABW9EMF8_9BURK</name>
<keyword evidence="2" id="KW-0540">Nuclease</keyword>
<dbReference type="Proteomes" id="UP001629392">
    <property type="component" value="Unassembled WGS sequence"/>
</dbReference>
<dbReference type="Gene3D" id="1.10.30.50">
    <property type="match status" value="1"/>
</dbReference>
<keyword evidence="3" id="KW-1185">Reference proteome</keyword>
<dbReference type="Pfam" id="PF01844">
    <property type="entry name" value="HNH"/>
    <property type="match status" value="1"/>
</dbReference>
<accession>A0ABW9EMF8</accession>